<proteinExistence type="predicted"/>
<gene>
    <name evidence="1" type="ORF">B0H17DRAFT_1150625</name>
</gene>
<reference evidence="1" key="1">
    <citation type="submission" date="2023-03" db="EMBL/GenBank/DDBJ databases">
        <title>Massive genome expansion in bonnet fungi (Mycena s.s.) driven by repeated elements and novel gene families across ecological guilds.</title>
        <authorList>
            <consortium name="Lawrence Berkeley National Laboratory"/>
            <person name="Harder C.B."/>
            <person name="Miyauchi S."/>
            <person name="Viragh M."/>
            <person name="Kuo A."/>
            <person name="Thoen E."/>
            <person name="Andreopoulos B."/>
            <person name="Lu D."/>
            <person name="Skrede I."/>
            <person name="Drula E."/>
            <person name="Henrissat B."/>
            <person name="Morin E."/>
            <person name="Kohler A."/>
            <person name="Barry K."/>
            <person name="LaButti K."/>
            <person name="Morin E."/>
            <person name="Salamov A."/>
            <person name="Lipzen A."/>
            <person name="Mereny Z."/>
            <person name="Hegedus B."/>
            <person name="Baldrian P."/>
            <person name="Stursova M."/>
            <person name="Weitz H."/>
            <person name="Taylor A."/>
            <person name="Grigoriev I.V."/>
            <person name="Nagy L.G."/>
            <person name="Martin F."/>
            <person name="Kauserud H."/>
        </authorList>
    </citation>
    <scope>NUCLEOTIDE SEQUENCE</scope>
    <source>
        <strain evidence="1">CBHHK067</strain>
    </source>
</reference>
<name>A0AAD7FNR6_MYCRO</name>
<sequence>MHPALHLQNINKLPISVRKYATPAAHGSLDDLGRLIALISHSPNPSQRYLAVLPVFFINLDPSGIPTGADPADTEAAALAILALQGLCLIDFPTECGRELWPRYFGWMACIHFNRDCLPRVPTEADLCLDLMTVIGHLSADRATEQLMHETVGVRYLVTRAWSVLFQNEHARSSGILRLAANPRNITEMLEASDGLSGLGLLIKQYIAFFIVDRRTRLTIDALHILDGLLELLADLTDDTHVRGALVSAGVVSALTKGAYVIGEAKIPGSAHLLLAIFSSLQILFISPPSYLAIGEALGAGLLRAIVRCTTMGAEGNAQDTSLWHFLSITLPDATVYCSVVVKLEAALLGVKDLVETPSFRQLPVSRLWQAFYPIAQERIKLLKIFESRSVLSSKACDNMARAAIEKPVGPSKRSRAVPRIQIWPSEVLVTLFRYSGNTKTAEAATVAEMRRLDRAGEVNWDEHVARAARSGGRMVLHAMAVKHGEQQRLKMFPLRSNSSALQDGLIRLAKEGLHGDPRERVQRMVQSVDYELAILSICVGSIFPLHKSTGLRGATAHQNGDSDKVGSPNAHATLLHIVSMQPSTTTLIKPIKRCEFTGRRDSYWAEGLLDVRKNLIPFETQRGVMTEEKFNNNNKELLSNNVEHCGMKASRSDIGSMDEHYGPGNSVGSLSHLRSTSSWGELRDGGAHHETEAALSTEIRDDDQLLPFH</sequence>
<evidence type="ECO:0000313" key="2">
    <source>
        <dbReference type="Proteomes" id="UP001221757"/>
    </source>
</evidence>
<protein>
    <submittedName>
        <fullName evidence="1">Uncharacterized protein</fullName>
    </submittedName>
</protein>
<accession>A0AAD7FNR6</accession>
<organism evidence="1 2">
    <name type="scientific">Mycena rosella</name>
    <name type="common">Pink bonnet</name>
    <name type="synonym">Agaricus rosellus</name>
    <dbReference type="NCBI Taxonomy" id="1033263"/>
    <lineage>
        <taxon>Eukaryota</taxon>
        <taxon>Fungi</taxon>
        <taxon>Dikarya</taxon>
        <taxon>Basidiomycota</taxon>
        <taxon>Agaricomycotina</taxon>
        <taxon>Agaricomycetes</taxon>
        <taxon>Agaricomycetidae</taxon>
        <taxon>Agaricales</taxon>
        <taxon>Marasmiineae</taxon>
        <taxon>Mycenaceae</taxon>
        <taxon>Mycena</taxon>
    </lineage>
</organism>
<dbReference type="Proteomes" id="UP001221757">
    <property type="component" value="Unassembled WGS sequence"/>
</dbReference>
<dbReference type="EMBL" id="JARKIE010000545">
    <property type="protein sequence ID" value="KAJ7629331.1"/>
    <property type="molecule type" value="Genomic_DNA"/>
</dbReference>
<comment type="caution">
    <text evidence="1">The sequence shown here is derived from an EMBL/GenBank/DDBJ whole genome shotgun (WGS) entry which is preliminary data.</text>
</comment>
<dbReference type="AlphaFoldDB" id="A0AAD7FNR6"/>
<keyword evidence="2" id="KW-1185">Reference proteome</keyword>
<evidence type="ECO:0000313" key="1">
    <source>
        <dbReference type="EMBL" id="KAJ7629331.1"/>
    </source>
</evidence>